<comment type="caution">
    <text evidence="4">The sequence shown here is derived from an EMBL/GenBank/DDBJ whole genome shotgun (WGS) entry which is preliminary data.</text>
</comment>
<dbReference type="SUPFAM" id="SSF56968">
    <property type="entry name" value="Lipovitellin-phosvitin complex, beta-sheet shell regions"/>
    <property type="match status" value="1"/>
</dbReference>
<dbReference type="GO" id="GO:0034362">
    <property type="term" value="C:low-density lipoprotein particle"/>
    <property type="evidence" value="ECO:0007669"/>
    <property type="project" value="TreeGrafter"/>
</dbReference>
<feature type="domain" description="Vitellogenin" evidence="3">
    <location>
        <begin position="33"/>
        <end position="253"/>
    </location>
</feature>
<dbReference type="InterPro" id="IPR001747">
    <property type="entry name" value="Vitellogenin_N"/>
</dbReference>
<dbReference type="GO" id="GO:0030301">
    <property type="term" value="P:cholesterol transport"/>
    <property type="evidence" value="ECO:0007669"/>
    <property type="project" value="TreeGrafter"/>
</dbReference>
<accession>A0A6A4TM26</accession>
<keyword evidence="1" id="KW-0732">Signal</keyword>
<dbReference type="GO" id="GO:0034361">
    <property type="term" value="C:very-low-density lipoprotein particle"/>
    <property type="evidence" value="ECO:0007669"/>
    <property type="project" value="TreeGrafter"/>
</dbReference>
<evidence type="ECO:0000256" key="2">
    <source>
        <dbReference type="PROSITE-ProRule" id="PRU00557"/>
    </source>
</evidence>
<sequence length="253" mass="28185">MKSAGDTWKLHDNTEEGSDVNEQTSACLLASRFKAHKKYVYQYTTESRNGVVGTANLRNGPKVSCQVEIEVPQACRFIMHTRDCVLGEVSAMDPQGQPVYRQSPGSQAFKAAIEKNPLKFTVEDATSVQLYPETDEPVNILNIKRGIVSALVAPVMEEGQSSFMSTVHGLCLTDNLVNSRKDIPTDVTLSRDLSQCDQFYSRGRTNSPLALLQKLHNPISSTQDCDYQFDNKGKHIMTAMCTEKHIYLPFSNE</sequence>
<dbReference type="InterPro" id="IPR052418">
    <property type="entry name" value="Apolipoprotein_B"/>
</dbReference>
<dbReference type="GO" id="GO:0006642">
    <property type="term" value="P:triglyceride mobilization"/>
    <property type="evidence" value="ECO:0007669"/>
    <property type="project" value="TreeGrafter"/>
</dbReference>
<dbReference type="AlphaFoldDB" id="A0A6A4TM26"/>
<protein>
    <recommendedName>
        <fullName evidence="3">Vitellogenin domain-containing protein</fullName>
    </recommendedName>
</protein>
<reference evidence="4 5" key="1">
    <citation type="submission" date="2019-06" db="EMBL/GenBank/DDBJ databases">
        <title>Draft genomes of female and male turbot (Scophthalmus maximus).</title>
        <authorList>
            <person name="Xu H."/>
            <person name="Xu X.-W."/>
            <person name="Shao C."/>
            <person name="Chen S."/>
        </authorList>
    </citation>
    <scope>NUCLEOTIDE SEQUENCE [LARGE SCALE GENOMIC DNA]</scope>
    <source>
        <strain evidence="4">Ysfricsl-2016a</strain>
        <tissue evidence="4">Blood</tissue>
    </source>
</reference>
<dbReference type="PROSITE" id="PS51211">
    <property type="entry name" value="VITELLOGENIN"/>
    <property type="match status" value="1"/>
</dbReference>
<dbReference type="EMBL" id="VEVO01000003">
    <property type="protein sequence ID" value="KAF0044680.1"/>
    <property type="molecule type" value="Genomic_DNA"/>
</dbReference>
<dbReference type="GO" id="GO:0120020">
    <property type="term" value="F:cholesterol transfer activity"/>
    <property type="evidence" value="ECO:0007669"/>
    <property type="project" value="TreeGrafter"/>
</dbReference>
<dbReference type="PANTHER" id="PTHR13769:SF6">
    <property type="entry name" value="APOLIPOPROTEIN B-100"/>
    <property type="match status" value="1"/>
</dbReference>
<proteinExistence type="predicted"/>
<evidence type="ECO:0000259" key="3">
    <source>
        <dbReference type="PROSITE" id="PS51211"/>
    </source>
</evidence>
<evidence type="ECO:0000313" key="4">
    <source>
        <dbReference type="EMBL" id="KAF0044680.1"/>
    </source>
</evidence>
<dbReference type="GO" id="GO:0042632">
    <property type="term" value="P:cholesterol homeostasis"/>
    <property type="evidence" value="ECO:0007669"/>
    <property type="project" value="TreeGrafter"/>
</dbReference>
<dbReference type="Proteomes" id="UP000438429">
    <property type="component" value="Unassembled WGS sequence"/>
</dbReference>
<dbReference type="InterPro" id="IPR015816">
    <property type="entry name" value="Vitellinogen_b-sht_N"/>
</dbReference>
<dbReference type="PANTHER" id="PTHR13769">
    <property type="entry name" value="APOLIPOPROTEIN B"/>
    <property type="match status" value="1"/>
</dbReference>
<dbReference type="InterPro" id="IPR015819">
    <property type="entry name" value="Lipid_transp_b-sht_shell"/>
</dbReference>
<evidence type="ECO:0000313" key="5">
    <source>
        <dbReference type="Proteomes" id="UP000438429"/>
    </source>
</evidence>
<name>A0A6A4TM26_SCOMX</name>
<dbReference type="GO" id="GO:0034359">
    <property type="term" value="C:mature chylomicron"/>
    <property type="evidence" value="ECO:0007669"/>
    <property type="project" value="TreeGrafter"/>
</dbReference>
<gene>
    <name evidence="4" type="ORF">F2P81_003838</name>
</gene>
<dbReference type="GO" id="GO:0042953">
    <property type="term" value="P:lipoprotein transport"/>
    <property type="evidence" value="ECO:0007669"/>
    <property type="project" value="TreeGrafter"/>
</dbReference>
<dbReference type="GO" id="GO:0050750">
    <property type="term" value="F:low-density lipoprotein particle receptor binding"/>
    <property type="evidence" value="ECO:0007669"/>
    <property type="project" value="TreeGrafter"/>
</dbReference>
<dbReference type="Gene3D" id="2.30.230.10">
    <property type="entry name" value="Lipovitellin, beta-sheet shell regions, chain A"/>
    <property type="match status" value="1"/>
</dbReference>
<dbReference type="Pfam" id="PF01347">
    <property type="entry name" value="Vitellogenin_N"/>
    <property type="match status" value="1"/>
</dbReference>
<evidence type="ECO:0000256" key="1">
    <source>
        <dbReference type="ARBA" id="ARBA00022729"/>
    </source>
</evidence>
<organism evidence="4 5">
    <name type="scientific">Scophthalmus maximus</name>
    <name type="common">Turbot</name>
    <name type="synonym">Psetta maxima</name>
    <dbReference type="NCBI Taxonomy" id="52904"/>
    <lineage>
        <taxon>Eukaryota</taxon>
        <taxon>Metazoa</taxon>
        <taxon>Chordata</taxon>
        <taxon>Craniata</taxon>
        <taxon>Vertebrata</taxon>
        <taxon>Euteleostomi</taxon>
        <taxon>Actinopterygii</taxon>
        <taxon>Neopterygii</taxon>
        <taxon>Teleostei</taxon>
        <taxon>Neoteleostei</taxon>
        <taxon>Acanthomorphata</taxon>
        <taxon>Carangaria</taxon>
        <taxon>Pleuronectiformes</taxon>
        <taxon>Pleuronectoidei</taxon>
        <taxon>Scophthalmidae</taxon>
        <taxon>Scophthalmus</taxon>
    </lineage>
</organism>
<comment type="caution">
    <text evidence="2">Lacks conserved residue(s) required for the propagation of feature annotation.</text>
</comment>